<dbReference type="RefSeq" id="WP_320325674.1">
    <property type="nucleotide sequence ID" value="NZ_JALBUS010000007.1"/>
</dbReference>
<reference evidence="1 2" key="1">
    <citation type="submission" date="2022-03" db="EMBL/GenBank/DDBJ databases">
        <title>Novel taxa within the pig intestine.</title>
        <authorList>
            <person name="Wylensek D."/>
            <person name="Bishof K."/>
            <person name="Afrizal A."/>
            <person name="Clavel T."/>
        </authorList>
    </citation>
    <scope>NUCLEOTIDE SEQUENCE [LARGE SCALE GENOMIC DNA]</scope>
    <source>
        <strain evidence="1 2">Cla-KB-P134</strain>
    </source>
</reference>
<dbReference type="EMBL" id="JALBUS010000007">
    <property type="protein sequence ID" value="MDX8417378.1"/>
    <property type="molecule type" value="Genomic_DNA"/>
</dbReference>
<organism evidence="1 2">
    <name type="scientific">Absicoccus intestinalis</name>
    <dbReference type="NCBI Taxonomy" id="2926319"/>
    <lineage>
        <taxon>Bacteria</taxon>
        <taxon>Bacillati</taxon>
        <taxon>Bacillota</taxon>
        <taxon>Erysipelotrichia</taxon>
        <taxon>Erysipelotrichales</taxon>
        <taxon>Erysipelotrichaceae</taxon>
        <taxon>Absicoccus</taxon>
    </lineage>
</organism>
<protein>
    <recommendedName>
        <fullName evidence="3">SWIM-type domain-containing protein</fullName>
    </recommendedName>
</protein>
<sequence length="143" mass="17262">MEKEKKVPRSHTSEYIYNYRQKKYRRYIALIKKEDKEMMKKLDSVDSINSYIYDLIKKDMELQEKNKIIQNGVLLMHTNGNWDYYLYNDQTYSIATDPQCKSCWFGGRYHFIKEYCLHLRGSGKLSNEGKKFIGKEFLKENEL</sequence>
<proteinExistence type="predicted"/>
<comment type="caution">
    <text evidence="1">The sequence shown here is derived from an EMBL/GenBank/DDBJ whole genome shotgun (WGS) entry which is preliminary data.</text>
</comment>
<evidence type="ECO:0000313" key="2">
    <source>
        <dbReference type="Proteomes" id="UP001285244"/>
    </source>
</evidence>
<evidence type="ECO:0008006" key="3">
    <source>
        <dbReference type="Google" id="ProtNLM"/>
    </source>
</evidence>
<dbReference type="Proteomes" id="UP001285244">
    <property type="component" value="Unassembled WGS sequence"/>
</dbReference>
<gene>
    <name evidence="1" type="ORF">MOZ64_05925</name>
</gene>
<evidence type="ECO:0000313" key="1">
    <source>
        <dbReference type="EMBL" id="MDX8417378.1"/>
    </source>
</evidence>
<accession>A0ABU4WLF9</accession>
<keyword evidence="2" id="KW-1185">Reference proteome</keyword>
<name>A0ABU4WLF9_9FIRM</name>